<dbReference type="AlphaFoldDB" id="A0A1M7Q341"/>
<accession>A0A1M7Q341</accession>
<dbReference type="PROSITE" id="PS51257">
    <property type="entry name" value="PROKAR_LIPOPROTEIN"/>
    <property type="match status" value="1"/>
</dbReference>
<organism evidence="2 3">
    <name type="scientific">Gracilibacillus kekensis</name>
    <dbReference type="NCBI Taxonomy" id="1027249"/>
    <lineage>
        <taxon>Bacteria</taxon>
        <taxon>Bacillati</taxon>
        <taxon>Bacillota</taxon>
        <taxon>Bacilli</taxon>
        <taxon>Bacillales</taxon>
        <taxon>Bacillaceae</taxon>
        <taxon>Gracilibacillus</taxon>
    </lineage>
</organism>
<dbReference type="STRING" id="1027249.SAMN05216179_2789"/>
<keyword evidence="3" id="KW-1185">Reference proteome</keyword>
<dbReference type="PANTHER" id="PTHR43649:SF32">
    <property type="entry name" value="SUGAR BINDING SECRETED PROTEIN"/>
    <property type="match status" value="1"/>
</dbReference>
<dbReference type="InterPro" id="IPR050490">
    <property type="entry name" value="Bact_solute-bd_prot1"/>
</dbReference>
<feature type="chain" id="PRO_5012478160" evidence="1">
    <location>
        <begin position="30"/>
        <end position="424"/>
    </location>
</feature>
<dbReference type="InterPro" id="IPR006059">
    <property type="entry name" value="SBP"/>
</dbReference>
<dbReference type="EMBL" id="FRCZ01000005">
    <property type="protein sequence ID" value="SHN24694.1"/>
    <property type="molecule type" value="Genomic_DNA"/>
</dbReference>
<reference evidence="2 3" key="1">
    <citation type="submission" date="2016-11" db="EMBL/GenBank/DDBJ databases">
        <authorList>
            <person name="Jaros S."/>
            <person name="Januszkiewicz K."/>
            <person name="Wedrychowicz H."/>
        </authorList>
    </citation>
    <scope>NUCLEOTIDE SEQUENCE [LARGE SCALE GENOMIC DNA]</scope>
    <source>
        <strain evidence="2 3">CGMCC 1.10681</strain>
    </source>
</reference>
<sequence>MNMKSSVLPMIMYCILASILFGCSSSSSSQEKEELTIWTFTDEARYAVEKFEERYPNVNVNLLFINNDNYLQKLISVLQVEKNVPDVFFVERTYWPQIRDIPRLENLTQSPYNAEEILEQQFEYIQAEEKDENGIVRGLGYQGTPGGFYYRRDLTKEFLGTDDPEEVSELISSWDKIMDIGERVVEESNGEIHALSSWSAINNVESSNIEEPWIVDDKLTIDEARVHTLDLAKEAREREIVAKYESWGPAWTASMQQGTVMFYPEPTWGLPHIFKNNAPETAGKWGLAHGPKPFSGGGTFLAMYKGSQKKDLAWKFMEFYTTDEEFLKELAESQQYFLSNKNINQELAPTLTSEFLGDQKYFDFFVEAGEQVSSVPQTKYDNDINSLWDEKVNDFLNGRLKTKEAMIESFKTEVGHHFPEIEVD</sequence>
<dbReference type="Pfam" id="PF13416">
    <property type="entry name" value="SBP_bac_8"/>
    <property type="match status" value="1"/>
</dbReference>
<gene>
    <name evidence="2" type="ORF">SAMN05216179_2789</name>
</gene>
<feature type="signal peptide" evidence="1">
    <location>
        <begin position="1"/>
        <end position="29"/>
    </location>
</feature>
<protein>
    <submittedName>
        <fullName evidence="2">ABC-type glycerol-3-phosphate transport system, substrate-binding protein</fullName>
    </submittedName>
</protein>
<dbReference type="Proteomes" id="UP000184184">
    <property type="component" value="Unassembled WGS sequence"/>
</dbReference>
<proteinExistence type="predicted"/>
<dbReference type="Gene3D" id="3.40.190.10">
    <property type="entry name" value="Periplasmic binding protein-like II"/>
    <property type="match status" value="1"/>
</dbReference>
<dbReference type="RefSeq" id="WP_244535190.1">
    <property type="nucleotide sequence ID" value="NZ_FRCZ01000005.1"/>
</dbReference>
<dbReference type="PANTHER" id="PTHR43649">
    <property type="entry name" value="ARABINOSE-BINDING PROTEIN-RELATED"/>
    <property type="match status" value="1"/>
</dbReference>
<evidence type="ECO:0000313" key="3">
    <source>
        <dbReference type="Proteomes" id="UP000184184"/>
    </source>
</evidence>
<dbReference type="SUPFAM" id="SSF53850">
    <property type="entry name" value="Periplasmic binding protein-like II"/>
    <property type="match status" value="1"/>
</dbReference>
<keyword evidence="1" id="KW-0732">Signal</keyword>
<evidence type="ECO:0000313" key="2">
    <source>
        <dbReference type="EMBL" id="SHN24694.1"/>
    </source>
</evidence>
<name>A0A1M7Q341_9BACI</name>
<evidence type="ECO:0000256" key="1">
    <source>
        <dbReference type="SAM" id="SignalP"/>
    </source>
</evidence>